<dbReference type="Proteomes" id="UP001139054">
    <property type="component" value="Unassembled WGS sequence"/>
</dbReference>
<evidence type="ECO:0000313" key="2">
    <source>
        <dbReference type="Proteomes" id="UP001139054"/>
    </source>
</evidence>
<dbReference type="AlphaFoldDB" id="A0A9X1UF61"/>
<gene>
    <name evidence="1" type="ORF">L6654_39545</name>
</gene>
<accession>A0A9X1UF61</accession>
<reference evidence="1" key="1">
    <citation type="submission" date="2022-01" db="EMBL/GenBank/DDBJ databases">
        <title>Genome sequnece data of strain Bradyrhizobium sp. nov.</title>
        <authorList>
            <person name="Zhang J."/>
        </authorList>
    </citation>
    <scope>NUCLEOTIDE SEQUENCE</scope>
    <source>
        <strain evidence="1">WYCCWR 13023</strain>
    </source>
</reference>
<proteinExistence type="predicted"/>
<evidence type="ECO:0000313" key="1">
    <source>
        <dbReference type="EMBL" id="MCG2632698.1"/>
    </source>
</evidence>
<organism evidence="1 2">
    <name type="scientific">Bradyrhizobium zhengyangense</name>
    <dbReference type="NCBI Taxonomy" id="2911009"/>
    <lineage>
        <taxon>Bacteria</taxon>
        <taxon>Pseudomonadati</taxon>
        <taxon>Pseudomonadota</taxon>
        <taxon>Alphaproteobacteria</taxon>
        <taxon>Hyphomicrobiales</taxon>
        <taxon>Nitrobacteraceae</taxon>
        <taxon>Bradyrhizobium</taxon>
    </lineage>
</organism>
<sequence length="137" mass="15630">MSHCLKRLEQSFERELKSSFEMIGSCGRQRREARPIEGETERTMKLSRLALVAATLLCASPALAAPLMGHADLAQSASPAVKVKVICHENGHCIRPPGRRPVARWVYGDTNFYGPYVGPGYYGNPRYRYNWFPFYYW</sequence>
<comment type="caution">
    <text evidence="1">The sequence shown here is derived from an EMBL/GenBank/DDBJ whole genome shotgun (WGS) entry which is preliminary data.</text>
</comment>
<name>A0A9X1UF61_9BRAD</name>
<dbReference type="RefSeq" id="WP_237892020.1">
    <property type="nucleotide sequence ID" value="NZ_JAKLTY010000047.1"/>
</dbReference>
<dbReference type="EMBL" id="JAKLTY010000047">
    <property type="protein sequence ID" value="MCG2632698.1"/>
    <property type="molecule type" value="Genomic_DNA"/>
</dbReference>
<protein>
    <submittedName>
        <fullName evidence="1">Uncharacterized protein</fullName>
    </submittedName>
</protein>